<evidence type="ECO:0000313" key="2">
    <source>
        <dbReference type="Proteomes" id="UP001320876"/>
    </source>
</evidence>
<keyword evidence="2" id="KW-1185">Reference proteome</keyword>
<accession>A0ABT3GH92</accession>
<evidence type="ECO:0008006" key="3">
    <source>
        <dbReference type="Google" id="ProtNLM"/>
    </source>
</evidence>
<gene>
    <name evidence="1" type="ORF">OKA05_08980</name>
</gene>
<organism evidence="1 2">
    <name type="scientific">Luteolibacter arcticus</name>
    <dbReference type="NCBI Taxonomy" id="1581411"/>
    <lineage>
        <taxon>Bacteria</taxon>
        <taxon>Pseudomonadati</taxon>
        <taxon>Verrucomicrobiota</taxon>
        <taxon>Verrucomicrobiia</taxon>
        <taxon>Verrucomicrobiales</taxon>
        <taxon>Verrucomicrobiaceae</taxon>
        <taxon>Luteolibacter</taxon>
    </lineage>
</organism>
<dbReference type="EMBL" id="JAPDDT010000003">
    <property type="protein sequence ID" value="MCW1922685.1"/>
    <property type="molecule type" value="Genomic_DNA"/>
</dbReference>
<protein>
    <recommendedName>
        <fullName evidence="3">Ribbon-helix-helix protein CopG domain-containing protein</fullName>
    </recommendedName>
</protein>
<dbReference type="Proteomes" id="UP001320876">
    <property type="component" value="Unassembled WGS sequence"/>
</dbReference>
<name>A0ABT3GH92_9BACT</name>
<evidence type="ECO:0000313" key="1">
    <source>
        <dbReference type="EMBL" id="MCW1922685.1"/>
    </source>
</evidence>
<proteinExistence type="predicted"/>
<reference evidence="1 2" key="1">
    <citation type="submission" date="2022-10" db="EMBL/GenBank/DDBJ databases">
        <title>Luteolibacter arcticus strain CCTCC AB 2014275, whole genome shotgun sequencing project.</title>
        <authorList>
            <person name="Zhao G."/>
            <person name="Shen L."/>
        </authorList>
    </citation>
    <scope>NUCLEOTIDE SEQUENCE [LARGE SCALE GENOMIC DNA]</scope>
    <source>
        <strain evidence="1 2">CCTCC AB 2014275</strain>
    </source>
</reference>
<sequence>MSDTKPATRNLSNPVPLKLTPALETKVAEAVEATGLKKSDVLRMSVERGLDVLLAQLTSDPKATHAA</sequence>
<comment type="caution">
    <text evidence="1">The sequence shown here is derived from an EMBL/GenBank/DDBJ whole genome shotgun (WGS) entry which is preliminary data.</text>
</comment>
<dbReference type="RefSeq" id="WP_264486793.1">
    <property type="nucleotide sequence ID" value="NZ_JAPDDT010000003.1"/>
</dbReference>